<dbReference type="OrthoDB" id="5174513at2"/>
<protein>
    <recommendedName>
        <fullName evidence="4">Transcriptional regulator</fullName>
    </recommendedName>
</protein>
<dbReference type="Gene3D" id="3.30.420.40">
    <property type="match status" value="2"/>
</dbReference>
<proteinExistence type="inferred from homology"/>
<dbReference type="EMBL" id="QHLY01000005">
    <property type="protein sequence ID" value="PXA71996.1"/>
    <property type="molecule type" value="Genomic_DNA"/>
</dbReference>
<evidence type="ECO:0000256" key="1">
    <source>
        <dbReference type="ARBA" id="ARBA00006479"/>
    </source>
</evidence>
<dbReference type="AlphaFoldDB" id="A0A318A148"/>
<sequence>MTNSVPARLVSSDVREHNLGVVLTHLDQVGTAGRAEIAEGTGLVRGSVTTLVSDLLELGLVRAADTDTAADELSPARIGRPRARLEVAGTGLAVLGIQFAVDEVLVFATDLAGRILARDEHHVRTPIGDPDALVDVLAEYVNRAVRDLQATGCTVVALEVVLPGRIPTGTSLVTSSIEFGWFGVDIGRLLAVRVPTFAYGIAVSNDANMAAYAEFDSLQRDPSTGRVTDMIYVKSDTGIGGGAIVDGRILHGARGAAFEPGHMIVQPHGPRCECGKDGCLVVVAGPTAVLHAAGLDGFRREHGLPEALDELVRRAAAGESAAMAALADAAQWFRIALSNLIVTLEPQFVVLGGYLAAFADQLTPRVESTLAILGTDRVAGALAIRASVNGRLAAVQTAVAERRRVFLADPTLLRPVLLAQ</sequence>
<accession>A0A318A148</accession>
<dbReference type="InterPro" id="IPR036390">
    <property type="entry name" value="WH_DNA-bd_sf"/>
</dbReference>
<gene>
    <name evidence="2" type="ORF">CTB96_03530</name>
</gene>
<keyword evidence="3" id="KW-1185">Reference proteome</keyword>
<dbReference type="Pfam" id="PF00480">
    <property type="entry name" value="ROK"/>
    <property type="match status" value="1"/>
</dbReference>
<dbReference type="RefSeq" id="WP_110125519.1">
    <property type="nucleotide sequence ID" value="NZ_QHLY01000005.1"/>
</dbReference>
<organism evidence="2 3">
    <name type="scientific">Cryobacterium arcticum</name>
    <dbReference type="NCBI Taxonomy" id="670052"/>
    <lineage>
        <taxon>Bacteria</taxon>
        <taxon>Bacillati</taxon>
        <taxon>Actinomycetota</taxon>
        <taxon>Actinomycetes</taxon>
        <taxon>Micrococcales</taxon>
        <taxon>Microbacteriaceae</taxon>
        <taxon>Cryobacterium</taxon>
    </lineage>
</organism>
<reference evidence="2 3" key="1">
    <citation type="submission" date="2018-05" db="EMBL/GenBank/DDBJ databases">
        <title>Genetic diversity of glacier-inhabiting Cryobacterium bacteria in China and description of Cryobacterium mengkeensis sp. nov. and Arthrobacter glacialis sp. nov.</title>
        <authorList>
            <person name="Liu Q."/>
            <person name="Xin Y.-H."/>
        </authorList>
    </citation>
    <scope>NUCLEOTIDE SEQUENCE [LARGE SCALE GENOMIC DNA]</scope>
    <source>
        <strain evidence="2 3">SK-1</strain>
    </source>
</reference>
<dbReference type="PANTHER" id="PTHR18964:SF149">
    <property type="entry name" value="BIFUNCTIONAL UDP-N-ACETYLGLUCOSAMINE 2-EPIMERASE_N-ACETYLMANNOSAMINE KINASE"/>
    <property type="match status" value="1"/>
</dbReference>
<evidence type="ECO:0000313" key="3">
    <source>
        <dbReference type="Proteomes" id="UP000246722"/>
    </source>
</evidence>
<evidence type="ECO:0000313" key="2">
    <source>
        <dbReference type="EMBL" id="PXA71996.1"/>
    </source>
</evidence>
<dbReference type="Gene3D" id="1.10.10.10">
    <property type="entry name" value="Winged helix-like DNA-binding domain superfamily/Winged helix DNA-binding domain"/>
    <property type="match status" value="1"/>
</dbReference>
<dbReference type="InterPro" id="IPR043129">
    <property type="entry name" value="ATPase_NBD"/>
</dbReference>
<evidence type="ECO:0008006" key="4">
    <source>
        <dbReference type="Google" id="ProtNLM"/>
    </source>
</evidence>
<dbReference type="PANTHER" id="PTHR18964">
    <property type="entry name" value="ROK (REPRESSOR, ORF, KINASE) FAMILY"/>
    <property type="match status" value="1"/>
</dbReference>
<dbReference type="Proteomes" id="UP000246722">
    <property type="component" value="Unassembled WGS sequence"/>
</dbReference>
<dbReference type="InterPro" id="IPR036388">
    <property type="entry name" value="WH-like_DNA-bd_sf"/>
</dbReference>
<dbReference type="SUPFAM" id="SSF53067">
    <property type="entry name" value="Actin-like ATPase domain"/>
    <property type="match status" value="2"/>
</dbReference>
<comment type="caution">
    <text evidence="2">The sequence shown here is derived from an EMBL/GenBank/DDBJ whole genome shotgun (WGS) entry which is preliminary data.</text>
</comment>
<name>A0A318A148_9MICO</name>
<comment type="similarity">
    <text evidence="1">Belongs to the ROK (NagC/XylR) family.</text>
</comment>
<dbReference type="InterPro" id="IPR000600">
    <property type="entry name" value="ROK"/>
</dbReference>
<dbReference type="SUPFAM" id="SSF46785">
    <property type="entry name" value="Winged helix' DNA-binding domain"/>
    <property type="match status" value="1"/>
</dbReference>